<feature type="compositionally biased region" description="Polar residues" evidence="5">
    <location>
        <begin position="212"/>
        <end position="222"/>
    </location>
</feature>
<keyword evidence="2" id="KW-0238">DNA-binding</keyword>
<dbReference type="PANTHER" id="PTHR32002">
    <property type="entry name" value="PROTEIN NLP8"/>
    <property type="match status" value="1"/>
</dbReference>
<feature type="compositionally biased region" description="Acidic residues" evidence="5">
    <location>
        <begin position="393"/>
        <end position="403"/>
    </location>
</feature>
<evidence type="ECO:0000256" key="3">
    <source>
        <dbReference type="ARBA" id="ARBA00023163"/>
    </source>
</evidence>
<comment type="caution">
    <text evidence="7">The sequence shown here is derived from an EMBL/GenBank/DDBJ whole genome shotgun (WGS) entry which is preliminary data.</text>
</comment>
<evidence type="ECO:0000256" key="1">
    <source>
        <dbReference type="ARBA" id="ARBA00023015"/>
    </source>
</evidence>
<dbReference type="EMBL" id="JALJOQ010000016">
    <property type="protein sequence ID" value="KAK9809776.1"/>
    <property type="molecule type" value="Genomic_DNA"/>
</dbReference>
<reference evidence="7 8" key="1">
    <citation type="journal article" date="2024" name="Nat. Commun.">
        <title>Phylogenomics reveals the evolutionary origins of lichenization in chlorophyte algae.</title>
        <authorList>
            <person name="Puginier C."/>
            <person name="Libourel C."/>
            <person name="Otte J."/>
            <person name="Skaloud P."/>
            <person name="Haon M."/>
            <person name="Grisel S."/>
            <person name="Petersen M."/>
            <person name="Berrin J.G."/>
            <person name="Delaux P.M."/>
            <person name="Dal Grande F."/>
            <person name="Keller J."/>
        </authorList>
    </citation>
    <scope>NUCLEOTIDE SEQUENCE [LARGE SCALE GENOMIC DNA]</scope>
    <source>
        <strain evidence="7 8">SAG 2036</strain>
    </source>
</reference>
<dbReference type="Pfam" id="PF02042">
    <property type="entry name" value="RWP-RK"/>
    <property type="match status" value="1"/>
</dbReference>
<keyword evidence="8" id="KW-1185">Reference proteome</keyword>
<feature type="compositionally biased region" description="Low complexity" evidence="5">
    <location>
        <begin position="308"/>
        <end position="331"/>
    </location>
</feature>
<dbReference type="AlphaFoldDB" id="A0AAW1PMQ6"/>
<feature type="region of interest" description="Disordered" evidence="5">
    <location>
        <begin position="485"/>
        <end position="520"/>
    </location>
</feature>
<feature type="region of interest" description="Disordered" evidence="5">
    <location>
        <begin position="284"/>
        <end position="428"/>
    </location>
</feature>
<dbReference type="InterPro" id="IPR045012">
    <property type="entry name" value="NLP"/>
</dbReference>
<accession>A0AAW1PMQ6</accession>
<feature type="compositionally biased region" description="Low complexity" evidence="5">
    <location>
        <begin position="342"/>
        <end position="371"/>
    </location>
</feature>
<gene>
    <name evidence="7" type="ORF">WJX73_005055</name>
</gene>
<dbReference type="PANTHER" id="PTHR32002:SF41">
    <property type="entry name" value="PROTEIN NLP8"/>
    <property type="match status" value="1"/>
</dbReference>
<feature type="compositionally biased region" description="Low complexity" evidence="5">
    <location>
        <begin position="501"/>
        <end position="520"/>
    </location>
</feature>
<feature type="region of interest" description="Disordered" evidence="5">
    <location>
        <begin position="706"/>
        <end position="730"/>
    </location>
</feature>
<name>A0AAW1PMQ6_9CHLO</name>
<keyword evidence="1" id="KW-0805">Transcription regulation</keyword>
<dbReference type="PROSITE" id="PS51519">
    <property type="entry name" value="RWP_RK"/>
    <property type="match status" value="1"/>
</dbReference>
<sequence>MPDAVIATDPRRGPLTLFEDARRRLAKTVLMFQDKFVDMRVDSGSLVQVWLPETSEAGKVLLRTKGLPFCVAGAGDLLALFRCISCRYRFSTDITEASLLGAPGRVFATGQAEMSQNVQQYGKDVYLRASEAQQCQIQSTIVLPLFDSSTRKCCIGVIEVVQTAKDMPFRYVISTFEQILQGCNLWTCKAELDSFCEREMSESSDTVRAIAKTTSPQTSGEVSITPGIAKREDNASIPAAASNLEVQNSRQRDAASLRDRPLLEASCSNNRALKREALFAGQQAAVQPQAQQSPLRLQHTRSFSEQRAPPSSAAAHQQAAAAQLPSSFSPPEALARESSSRPVAPIAQQMAPQPAQVSSAPMQAASQQEAAHVSMQEATNDPESVGDEASGCEGEDDGLDVSDVDGPPVPAGRMRGKGTGNPGKPGKRLRLADLQSQFGVGLKEAANRLGICPTTLKRACRRHGIQRWPRRQLLKLSRAIDQIKASTNPEDGEEGEEVPNPTGQSTGAGAGAEAEAQQPAEGGDFRWTQLAQLIPGLQAQAQHPSGPIAELDASSMPPLSASAPVEHHDYLANGLPQLDGLQLDGQLDARHSGNLMPQSPGLFAPHQHLQPLQSGQGDDVMDMMYSQQPAGHSAGLPMNLRSSEQQHCNGLSMLPSSNGHLSNQEAASWPLPGDPLMLPYDSFPRSNGHVMPSDQKIEEFPLLPFGDHQPNGMANGLHHSRGSSDSLTGDKLSEHDDIGIVDASVLDLLLDLPPGGGSLRHQG</sequence>
<dbReference type="GO" id="GO:0003700">
    <property type="term" value="F:DNA-binding transcription factor activity"/>
    <property type="evidence" value="ECO:0007669"/>
    <property type="project" value="InterPro"/>
</dbReference>
<evidence type="ECO:0000313" key="7">
    <source>
        <dbReference type="EMBL" id="KAK9809776.1"/>
    </source>
</evidence>
<dbReference type="GO" id="GO:0003677">
    <property type="term" value="F:DNA binding"/>
    <property type="evidence" value="ECO:0007669"/>
    <property type="project" value="UniProtKB-KW"/>
</dbReference>
<evidence type="ECO:0000313" key="8">
    <source>
        <dbReference type="Proteomes" id="UP001465755"/>
    </source>
</evidence>
<keyword evidence="3" id="KW-0804">Transcription</keyword>
<feature type="region of interest" description="Disordered" evidence="5">
    <location>
        <begin position="538"/>
        <end position="561"/>
    </location>
</feature>
<keyword evidence="4" id="KW-0539">Nucleus</keyword>
<evidence type="ECO:0000256" key="2">
    <source>
        <dbReference type="ARBA" id="ARBA00023125"/>
    </source>
</evidence>
<organism evidence="7 8">
    <name type="scientific">Symbiochloris irregularis</name>
    <dbReference type="NCBI Taxonomy" id="706552"/>
    <lineage>
        <taxon>Eukaryota</taxon>
        <taxon>Viridiplantae</taxon>
        <taxon>Chlorophyta</taxon>
        <taxon>core chlorophytes</taxon>
        <taxon>Trebouxiophyceae</taxon>
        <taxon>Trebouxiales</taxon>
        <taxon>Trebouxiaceae</taxon>
        <taxon>Symbiochloris</taxon>
    </lineage>
</organism>
<evidence type="ECO:0000256" key="4">
    <source>
        <dbReference type="ARBA" id="ARBA00023242"/>
    </source>
</evidence>
<dbReference type="InterPro" id="IPR003035">
    <property type="entry name" value="RWP-RK_dom"/>
</dbReference>
<dbReference type="Proteomes" id="UP001465755">
    <property type="component" value="Unassembled WGS sequence"/>
</dbReference>
<evidence type="ECO:0000256" key="5">
    <source>
        <dbReference type="SAM" id="MobiDB-lite"/>
    </source>
</evidence>
<evidence type="ECO:0000259" key="6">
    <source>
        <dbReference type="PROSITE" id="PS51519"/>
    </source>
</evidence>
<proteinExistence type="predicted"/>
<protein>
    <recommendedName>
        <fullName evidence="6">RWP-RK domain-containing protein</fullName>
    </recommendedName>
</protein>
<feature type="domain" description="RWP-RK" evidence="6">
    <location>
        <begin position="406"/>
        <end position="496"/>
    </location>
</feature>
<feature type="region of interest" description="Disordered" evidence="5">
    <location>
        <begin position="207"/>
        <end position="233"/>
    </location>
</feature>